<dbReference type="PATRIC" id="fig|1280950.3.peg.1138"/>
<protein>
    <submittedName>
        <fullName evidence="2">BLUF domain-containing protein</fullName>
    </submittedName>
</protein>
<dbReference type="Pfam" id="PF04940">
    <property type="entry name" value="BLUF"/>
    <property type="match status" value="1"/>
</dbReference>
<dbReference type="SMART" id="SM01034">
    <property type="entry name" value="BLUF"/>
    <property type="match status" value="1"/>
</dbReference>
<dbReference type="GO" id="GO:0071949">
    <property type="term" value="F:FAD binding"/>
    <property type="evidence" value="ECO:0007669"/>
    <property type="project" value="InterPro"/>
</dbReference>
<dbReference type="SUPFAM" id="SSF54975">
    <property type="entry name" value="Acylphosphatase/BLUF domain-like"/>
    <property type="match status" value="1"/>
</dbReference>
<comment type="caution">
    <text evidence="2">The sequence shown here is derived from an EMBL/GenBank/DDBJ whole genome shotgun (WGS) entry which is preliminary data.</text>
</comment>
<organism evidence="2 3">
    <name type="scientific">Hyphomonas johnsonii MHS-2</name>
    <dbReference type="NCBI Taxonomy" id="1280950"/>
    <lineage>
        <taxon>Bacteria</taxon>
        <taxon>Pseudomonadati</taxon>
        <taxon>Pseudomonadota</taxon>
        <taxon>Alphaproteobacteria</taxon>
        <taxon>Hyphomonadales</taxon>
        <taxon>Hyphomonadaceae</taxon>
        <taxon>Hyphomonas</taxon>
    </lineage>
</organism>
<evidence type="ECO:0000313" key="2">
    <source>
        <dbReference type="EMBL" id="KCZ93315.1"/>
    </source>
</evidence>
<dbReference type="PROSITE" id="PS50925">
    <property type="entry name" value="BLUF"/>
    <property type="match status" value="1"/>
</dbReference>
<dbReference type="InterPro" id="IPR036046">
    <property type="entry name" value="Acylphosphatase-like_dom_sf"/>
</dbReference>
<dbReference type="Gene3D" id="3.30.70.100">
    <property type="match status" value="1"/>
</dbReference>
<dbReference type="RefSeq" id="WP_051618313.1">
    <property type="nucleotide sequence ID" value="NZ_ARYK01000002.1"/>
</dbReference>
<dbReference type="STRING" id="1280950.HJO_05650"/>
<dbReference type="Proteomes" id="UP000025171">
    <property type="component" value="Unassembled WGS sequence"/>
</dbReference>
<reference evidence="2 3" key="1">
    <citation type="journal article" date="2014" name="Antonie Van Leeuwenhoek">
        <title>Hyphomonas beringensis sp. nov. and Hyphomonas chukchiensis sp. nov., isolated from surface seawater of the Bering Sea and Chukchi Sea.</title>
        <authorList>
            <person name="Li C."/>
            <person name="Lai Q."/>
            <person name="Li G."/>
            <person name="Dong C."/>
            <person name="Wang J."/>
            <person name="Liao Y."/>
            <person name="Shao Z."/>
        </authorList>
    </citation>
    <scope>NUCLEOTIDE SEQUENCE [LARGE SCALE GENOMIC DNA]</scope>
    <source>
        <strain evidence="2 3">MHS-2</strain>
    </source>
</reference>
<sequence>MHRLIYISAAAESMLATDIVDIMTVANARNAENDITGLLIYNGLNFLQVLEGAQDRVDRLFSNIRADQRHVSVVPVVSEAADARIFGQWSMCLKVASAARVSADARASDFSEFLSLDMPEHIRLILGNFHTLKG</sequence>
<proteinExistence type="predicted"/>
<dbReference type="AlphaFoldDB" id="A0A059FRL0"/>
<keyword evidence="3" id="KW-1185">Reference proteome</keyword>
<dbReference type="InterPro" id="IPR007024">
    <property type="entry name" value="BLUF_domain"/>
</dbReference>
<evidence type="ECO:0000313" key="3">
    <source>
        <dbReference type="Proteomes" id="UP000025171"/>
    </source>
</evidence>
<dbReference type="GO" id="GO:0009882">
    <property type="term" value="F:blue light photoreceptor activity"/>
    <property type="evidence" value="ECO:0007669"/>
    <property type="project" value="InterPro"/>
</dbReference>
<evidence type="ECO:0000259" key="1">
    <source>
        <dbReference type="PROSITE" id="PS50925"/>
    </source>
</evidence>
<gene>
    <name evidence="2" type="ORF">HJO_05650</name>
</gene>
<feature type="domain" description="BLUF" evidence="1">
    <location>
        <begin position="1"/>
        <end position="92"/>
    </location>
</feature>
<name>A0A059FRL0_9PROT</name>
<dbReference type="eggNOG" id="COG3431">
    <property type="taxonomic scope" value="Bacteria"/>
</dbReference>
<dbReference type="OrthoDB" id="196105at2"/>
<dbReference type="EMBL" id="ARYK01000002">
    <property type="protein sequence ID" value="KCZ93315.1"/>
    <property type="molecule type" value="Genomic_DNA"/>
</dbReference>
<accession>A0A059FRL0</accession>